<dbReference type="EC" id="2.4.-.-" evidence="5"/>
<dbReference type="GO" id="GO:0016757">
    <property type="term" value="F:glycosyltransferase activity"/>
    <property type="evidence" value="ECO:0007669"/>
    <property type="project" value="UniProtKB-KW"/>
</dbReference>
<dbReference type="InterPro" id="IPR001173">
    <property type="entry name" value="Glyco_trans_2-like"/>
</dbReference>
<evidence type="ECO:0000256" key="2">
    <source>
        <dbReference type="ARBA" id="ARBA00022676"/>
    </source>
</evidence>
<comment type="caution">
    <text evidence="5">The sequence shown here is derived from an EMBL/GenBank/DDBJ whole genome shotgun (WGS) entry which is preliminary data.</text>
</comment>
<dbReference type="RefSeq" id="WP_209840263.1">
    <property type="nucleotide sequence ID" value="NZ_JAGGJP010000007.1"/>
</dbReference>
<dbReference type="Proteomes" id="UP001596056">
    <property type="component" value="Unassembled WGS sequence"/>
</dbReference>
<dbReference type="PANTHER" id="PTHR43179">
    <property type="entry name" value="RHAMNOSYLTRANSFERASE WBBL"/>
    <property type="match status" value="1"/>
</dbReference>
<accession>A0ABW0SAK1</accession>
<evidence type="ECO:0000313" key="6">
    <source>
        <dbReference type="Proteomes" id="UP001596056"/>
    </source>
</evidence>
<comment type="similarity">
    <text evidence="1">Belongs to the glycosyltransferase 2 family.</text>
</comment>
<reference evidence="6" key="1">
    <citation type="journal article" date="2019" name="Int. J. Syst. Evol. Microbiol.">
        <title>The Global Catalogue of Microorganisms (GCM) 10K type strain sequencing project: providing services to taxonomists for standard genome sequencing and annotation.</title>
        <authorList>
            <consortium name="The Broad Institute Genomics Platform"/>
            <consortium name="The Broad Institute Genome Sequencing Center for Infectious Disease"/>
            <person name="Wu L."/>
            <person name="Ma J."/>
        </authorList>
    </citation>
    <scope>NUCLEOTIDE SEQUENCE [LARGE SCALE GENOMIC DNA]</scope>
    <source>
        <strain evidence="6">KACC 11588</strain>
    </source>
</reference>
<evidence type="ECO:0000256" key="1">
    <source>
        <dbReference type="ARBA" id="ARBA00006739"/>
    </source>
</evidence>
<keyword evidence="3 5" id="KW-0808">Transferase</keyword>
<dbReference type="Pfam" id="PF00535">
    <property type="entry name" value="Glycos_transf_2"/>
    <property type="match status" value="1"/>
</dbReference>
<organism evidence="5 6">
    <name type="scientific">Rubellimicrobium aerolatum</name>
    <dbReference type="NCBI Taxonomy" id="490979"/>
    <lineage>
        <taxon>Bacteria</taxon>
        <taxon>Pseudomonadati</taxon>
        <taxon>Pseudomonadota</taxon>
        <taxon>Alphaproteobacteria</taxon>
        <taxon>Rhodobacterales</taxon>
        <taxon>Roseobacteraceae</taxon>
        <taxon>Rubellimicrobium</taxon>
    </lineage>
</organism>
<dbReference type="EMBL" id="JBHSNA010000003">
    <property type="protein sequence ID" value="MFC5565968.1"/>
    <property type="molecule type" value="Genomic_DNA"/>
</dbReference>
<evidence type="ECO:0000259" key="4">
    <source>
        <dbReference type="Pfam" id="PF00535"/>
    </source>
</evidence>
<gene>
    <name evidence="5" type="ORF">ACFPOC_05975</name>
</gene>
<dbReference type="CDD" id="cd00761">
    <property type="entry name" value="Glyco_tranf_GTA_type"/>
    <property type="match status" value="1"/>
</dbReference>
<dbReference type="SUPFAM" id="SSF53448">
    <property type="entry name" value="Nucleotide-diphospho-sugar transferases"/>
    <property type="match status" value="1"/>
</dbReference>
<keyword evidence="6" id="KW-1185">Reference proteome</keyword>
<feature type="domain" description="Glycosyltransferase 2-like" evidence="4">
    <location>
        <begin position="5"/>
        <end position="128"/>
    </location>
</feature>
<proteinExistence type="inferred from homology"/>
<dbReference type="Gene3D" id="3.90.550.10">
    <property type="entry name" value="Spore Coat Polysaccharide Biosynthesis Protein SpsA, Chain A"/>
    <property type="match status" value="1"/>
</dbReference>
<dbReference type="PANTHER" id="PTHR43179:SF12">
    <property type="entry name" value="GALACTOFURANOSYLTRANSFERASE GLFT2"/>
    <property type="match status" value="1"/>
</dbReference>
<evidence type="ECO:0000313" key="5">
    <source>
        <dbReference type="EMBL" id="MFC5565968.1"/>
    </source>
</evidence>
<dbReference type="InterPro" id="IPR029044">
    <property type="entry name" value="Nucleotide-diphossugar_trans"/>
</dbReference>
<keyword evidence="2 5" id="KW-0328">Glycosyltransferase</keyword>
<protein>
    <submittedName>
        <fullName evidence="5">Glycosyltransferase family 2 protein</fullName>
        <ecNumber evidence="5">2.4.-.-</ecNumber>
    </submittedName>
</protein>
<evidence type="ECO:0000256" key="3">
    <source>
        <dbReference type="ARBA" id="ARBA00022679"/>
    </source>
</evidence>
<name>A0ABW0SAK1_9RHOB</name>
<sequence length="359" mass="39643">MTTYSTVVATRNRAAALALSLPLQLAQSRLPEQILVVDSSDDPTPNQDLMARLRPTTRVALRHIVAPAGSSLQRNIGLAQVDSDVTFFPDDDSLVHPGTMDALMQVYDRDADGRIGGVGGHGVARAPEGVLSAQAPYAMRRSDRLKARVASQRLRAEEWLFPDPIKLIAHQMMRRLPAAEPWLADQQVTRVEFITGYRMSFRTEAIRKVRFNEFLGRYALLEDADACLGVLGGGLALVTAHTAPIYHHKSPERRTNGHQFGMMHVLNRAYIACRTGFVDDRLRGSIKRHARFKIMQYSLGAASPFERERLAGAKAAARLLDRLLDAAPATLDATYLSLRAACEPTAQRAEEPRKAILTS</sequence>